<protein>
    <submittedName>
        <fullName evidence="1">Uncharacterized protein</fullName>
    </submittedName>
</protein>
<dbReference type="STRING" id="697281.Mahau_1359"/>
<dbReference type="OrthoDB" id="2934253at2"/>
<dbReference type="AlphaFoldDB" id="F3ZX96"/>
<dbReference type="HOGENOM" id="CLU_175314_0_0_9"/>
<sequence>MPKNIRIGDVWDSEAMDTRLTGERYRIYVNTDYVGDKMGLNAGEGEAVEDFLKSLGFSGYTIEYDNKNIRIKTDDKDLAEKLRNHLQEYLDLR</sequence>
<dbReference type="KEGG" id="mas:Mahau_1359"/>
<reference evidence="1 2" key="2">
    <citation type="journal article" date="2011" name="Stand. Genomic Sci.">
        <title>Complete genome sequence of Mahella australiensis type strain (50-1 BON).</title>
        <authorList>
            <person name="Sikorski J."/>
            <person name="Teshima H."/>
            <person name="Nolan M."/>
            <person name="Lucas S."/>
            <person name="Hammon N."/>
            <person name="Deshpande S."/>
            <person name="Cheng J.F."/>
            <person name="Pitluck S."/>
            <person name="Liolios K."/>
            <person name="Pagani I."/>
            <person name="Ivanova N."/>
            <person name="Huntemann M."/>
            <person name="Mavromatis K."/>
            <person name="Ovchinikova G."/>
            <person name="Pati A."/>
            <person name="Tapia R."/>
            <person name="Han C."/>
            <person name="Goodwin L."/>
            <person name="Chen A."/>
            <person name="Palaniappan K."/>
            <person name="Land M."/>
            <person name="Hauser L."/>
            <person name="Ngatchou-Djao O.D."/>
            <person name="Rohde M."/>
            <person name="Pukall R."/>
            <person name="Spring S."/>
            <person name="Abt B."/>
            <person name="Goker M."/>
            <person name="Detter J.C."/>
            <person name="Woyke T."/>
            <person name="Bristow J."/>
            <person name="Markowitz V."/>
            <person name="Hugenholtz P."/>
            <person name="Eisen J.A."/>
            <person name="Kyrpides N.C."/>
            <person name="Klenk H.P."/>
            <person name="Lapidus A."/>
        </authorList>
    </citation>
    <scope>NUCLEOTIDE SEQUENCE [LARGE SCALE GENOMIC DNA]</scope>
    <source>
        <strain evidence="2">DSM 15567 / CIP 107919 / 50-1 BON</strain>
    </source>
</reference>
<reference evidence="2" key="1">
    <citation type="submission" date="2010-11" db="EMBL/GenBank/DDBJ databases">
        <title>The complete genome of Mahella australiensis DSM 15567.</title>
        <authorList>
            <consortium name="US DOE Joint Genome Institute (JGI-PGF)"/>
            <person name="Lucas S."/>
            <person name="Copeland A."/>
            <person name="Lapidus A."/>
            <person name="Bruce D."/>
            <person name="Goodwin L."/>
            <person name="Pitluck S."/>
            <person name="Kyrpides N."/>
            <person name="Mavromatis K."/>
            <person name="Pagani I."/>
            <person name="Ivanova N."/>
            <person name="Teshima H."/>
            <person name="Brettin T."/>
            <person name="Detter J.C."/>
            <person name="Han C."/>
            <person name="Tapia R."/>
            <person name="Land M."/>
            <person name="Hauser L."/>
            <person name="Markowitz V."/>
            <person name="Cheng J.-F."/>
            <person name="Hugenholtz P."/>
            <person name="Woyke T."/>
            <person name="Wu D."/>
            <person name="Spring S."/>
            <person name="Pukall R."/>
            <person name="Steenblock K."/>
            <person name="Schneider S."/>
            <person name="Klenk H.-P."/>
            <person name="Eisen J.A."/>
        </authorList>
    </citation>
    <scope>NUCLEOTIDE SEQUENCE [LARGE SCALE GENOMIC DNA]</scope>
    <source>
        <strain evidence="2">DSM 15567 / CIP 107919 / 50-1 BON</strain>
    </source>
</reference>
<keyword evidence="2" id="KW-1185">Reference proteome</keyword>
<gene>
    <name evidence="1" type="ordered locus">Mahau_1359</name>
</gene>
<organism evidence="1 2">
    <name type="scientific">Mahella australiensis (strain DSM 15567 / CIP 107919 / 50-1 BON)</name>
    <dbReference type="NCBI Taxonomy" id="697281"/>
    <lineage>
        <taxon>Bacteria</taxon>
        <taxon>Bacillati</taxon>
        <taxon>Bacillota</taxon>
        <taxon>Clostridia</taxon>
        <taxon>Thermoanaerobacterales</taxon>
        <taxon>Thermoanaerobacterales Family IV. Incertae Sedis</taxon>
        <taxon>Mahella</taxon>
    </lineage>
</organism>
<dbReference type="RefSeq" id="WP_013780983.1">
    <property type="nucleotide sequence ID" value="NC_015520.1"/>
</dbReference>
<evidence type="ECO:0000313" key="2">
    <source>
        <dbReference type="Proteomes" id="UP000008457"/>
    </source>
</evidence>
<accession>F3ZX96</accession>
<dbReference type="EMBL" id="CP002360">
    <property type="protein sequence ID" value="AEE96553.1"/>
    <property type="molecule type" value="Genomic_DNA"/>
</dbReference>
<name>F3ZX96_MAHA5</name>
<dbReference type="Proteomes" id="UP000008457">
    <property type="component" value="Chromosome"/>
</dbReference>
<proteinExistence type="predicted"/>
<evidence type="ECO:0000313" key="1">
    <source>
        <dbReference type="EMBL" id="AEE96553.1"/>
    </source>
</evidence>